<evidence type="ECO:0000256" key="4">
    <source>
        <dbReference type="ARBA" id="ARBA00022692"/>
    </source>
</evidence>
<accession>A0A0X8FM98</accession>
<evidence type="ECO:0000313" key="8">
    <source>
        <dbReference type="EMBL" id="AMB99928.1"/>
    </source>
</evidence>
<dbReference type="PROSITE" id="PS50928">
    <property type="entry name" value="ABC_TM1"/>
    <property type="match status" value="1"/>
</dbReference>
<keyword evidence="4 7" id="KW-0812">Transmembrane</keyword>
<dbReference type="AlphaFoldDB" id="A0A0X8FM98"/>
<evidence type="ECO:0000256" key="5">
    <source>
        <dbReference type="ARBA" id="ARBA00022989"/>
    </source>
</evidence>
<dbReference type="OrthoDB" id="9773683at2"/>
<feature type="transmembrane region" description="Helical" evidence="7">
    <location>
        <begin position="6"/>
        <end position="33"/>
    </location>
</feature>
<gene>
    <name evidence="8" type="ORF">AWM75_08075</name>
</gene>
<dbReference type="RefSeq" id="WP_067980645.1">
    <property type="nucleotide sequence ID" value="NZ_CP014163.1"/>
</dbReference>
<dbReference type="EMBL" id="CP014163">
    <property type="protein sequence ID" value="AMB99928.1"/>
    <property type="molecule type" value="Genomic_DNA"/>
</dbReference>
<comment type="subcellular location">
    <subcellularLocation>
        <location evidence="1 7">Cell membrane</location>
        <topology evidence="1 7">Multi-pass membrane protein</topology>
    </subcellularLocation>
</comment>
<dbReference type="KEGG" id="auh:AWM75_08075"/>
<dbReference type="PANTHER" id="PTHR43163:SF6">
    <property type="entry name" value="DIPEPTIDE TRANSPORT SYSTEM PERMEASE PROTEIN DPPB-RELATED"/>
    <property type="match status" value="1"/>
</dbReference>
<keyword evidence="9" id="KW-1185">Reference proteome</keyword>
<name>A0A0X8FM98_9LACT</name>
<keyword evidence="6 7" id="KW-0472">Membrane</keyword>
<dbReference type="Gene3D" id="1.10.3720.10">
    <property type="entry name" value="MetI-like"/>
    <property type="match status" value="1"/>
</dbReference>
<reference evidence="9" key="2">
    <citation type="submission" date="2016-01" db="EMBL/GenBank/DDBJ databases">
        <title>Six Aerococcus type strain genome sequencing and assembly using PacBio and Illumina Hiseq.</title>
        <authorList>
            <person name="Carkaci D."/>
            <person name="Dargis R."/>
            <person name="Nielsen X.C."/>
            <person name="Skovgaard O."/>
            <person name="Fuursted K."/>
            <person name="Christensen J.J."/>
        </authorList>
    </citation>
    <scope>NUCLEOTIDE SEQUENCE [LARGE SCALE GENOMIC DNA]</scope>
    <source>
        <strain evidence="9">CCUG42038B</strain>
    </source>
</reference>
<evidence type="ECO:0000256" key="7">
    <source>
        <dbReference type="RuleBase" id="RU363032"/>
    </source>
</evidence>
<comment type="similarity">
    <text evidence="7">Belongs to the binding-protein-dependent transport system permease family.</text>
</comment>
<protein>
    <submittedName>
        <fullName evidence="8">Uncharacterized protein</fullName>
    </submittedName>
</protein>
<proteinExistence type="inferred from homology"/>
<evidence type="ECO:0000256" key="2">
    <source>
        <dbReference type="ARBA" id="ARBA00022448"/>
    </source>
</evidence>
<dbReference type="GO" id="GO:0005886">
    <property type="term" value="C:plasma membrane"/>
    <property type="evidence" value="ECO:0007669"/>
    <property type="project" value="UniProtKB-SubCell"/>
</dbReference>
<keyword evidence="3" id="KW-1003">Cell membrane</keyword>
<dbReference type="Pfam" id="PF00528">
    <property type="entry name" value="BPD_transp_1"/>
    <property type="match status" value="1"/>
</dbReference>
<dbReference type="Proteomes" id="UP000062260">
    <property type="component" value="Chromosome"/>
</dbReference>
<dbReference type="PANTHER" id="PTHR43163">
    <property type="entry name" value="DIPEPTIDE TRANSPORT SYSTEM PERMEASE PROTEIN DPPB-RELATED"/>
    <property type="match status" value="1"/>
</dbReference>
<sequence>MFLPQSLLLASVSTIFVVIIAVAGAWIGVYYVNEWPDRILKVLTILVRSLPYFAVAIACLILFTVKWPIYQLLTGTIWQRLWLPTLVIMFTSSPVIMRQIYQRLLEEMTKPYITNYMMMGFSRKQVMWRALMNARLPILTLVGIYFSQSIGGMVVTEEIFAWSGLAKYGLEGIMAQDYPIIQAYMVVVLAIVIIFNQSLELFYPLINPRLKGGLKHAV</sequence>
<feature type="transmembrane region" description="Helical" evidence="7">
    <location>
        <begin position="81"/>
        <end position="101"/>
    </location>
</feature>
<evidence type="ECO:0000256" key="3">
    <source>
        <dbReference type="ARBA" id="ARBA00022475"/>
    </source>
</evidence>
<organism evidence="8 9">
    <name type="scientific">Aerococcus urinaehominis</name>
    <dbReference type="NCBI Taxonomy" id="128944"/>
    <lineage>
        <taxon>Bacteria</taxon>
        <taxon>Bacillati</taxon>
        <taxon>Bacillota</taxon>
        <taxon>Bacilli</taxon>
        <taxon>Lactobacillales</taxon>
        <taxon>Aerococcaceae</taxon>
        <taxon>Aerococcus</taxon>
    </lineage>
</organism>
<keyword evidence="2 7" id="KW-0813">Transport</keyword>
<evidence type="ECO:0000256" key="6">
    <source>
        <dbReference type="ARBA" id="ARBA00023136"/>
    </source>
</evidence>
<dbReference type="SUPFAM" id="SSF161098">
    <property type="entry name" value="MetI-like"/>
    <property type="match status" value="1"/>
</dbReference>
<dbReference type="GO" id="GO:0055085">
    <property type="term" value="P:transmembrane transport"/>
    <property type="evidence" value="ECO:0007669"/>
    <property type="project" value="InterPro"/>
</dbReference>
<keyword evidence="5 7" id="KW-1133">Transmembrane helix</keyword>
<feature type="transmembrane region" description="Helical" evidence="7">
    <location>
        <begin position="45"/>
        <end position="69"/>
    </location>
</feature>
<evidence type="ECO:0000256" key="1">
    <source>
        <dbReference type="ARBA" id="ARBA00004651"/>
    </source>
</evidence>
<feature type="transmembrane region" description="Helical" evidence="7">
    <location>
        <begin position="183"/>
        <end position="206"/>
    </location>
</feature>
<dbReference type="STRING" id="128944.AWM75_08075"/>
<reference evidence="8 9" key="1">
    <citation type="journal article" date="2016" name="Genome Announc.">
        <title>Complete Genome Sequences of Aerococcus christensenii CCUG 28831T, Aerococcus sanguinicola CCUG 43001T, Aerococcus urinae CCUG 36881T, Aerococcus urinaeequi CCUG 28094T, Aerococcus urinaehominis CCUG 42038 BT, and Aerococcus viridans CCUG 4311T.</title>
        <authorList>
            <person name="Carkaci D."/>
            <person name="Dargis R."/>
            <person name="Nielsen X.C."/>
            <person name="Skovgaard O."/>
            <person name="Fuursted K."/>
            <person name="Christensen J.J."/>
        </authorList>
    </citation>
    <scope>NUCLEOTIDE SEQUENCE [LARGE SCALE GENOMIC DNA]</scope>
    <source>
        <strain evidence="8 9">CCUG42038B</strain>
    </source>
</reference>
<dbReference type="InterPro" id="IPR035906">
    <property type="entry name" value="MetI-like_sf"/>
</dbReference>
<evidence type="ECO:0000313" key="9">
    <source>
        <dbReference type="Proteomes" id="UP000062260"/>
    </source>
</evidence>
<dbReference type="InterPro" id="IPR000515">
    <property type="entry name" value="MetI-like"/>
</dbReference>